<dbReference type="EMBL" id="JAWPEI010000012">
    <property type="protein sequence ID" value="KAK4709207.1"/>
    <property type="molecule type" value="Genomic_DNA"/>
</dbReference>
<reference evidence="2 3" key="1">
    <citation type="submission" date="2023-10" db="EMBL/GenBank/DDBJ databases">
        <title>Genome-Wide Identification Analysis in wild type Solanum Pinnatisectum Reveals Some Genes Defensing Phytophthora Infestans.</title>
        <authorList>
            <person name="Sun C."/>
        </authorList>
    </citation>
    <scope>NUCLEOTIDE SEQUENCE [LARGE SCALE GENOMIC DNA]</scope>
    <source>
        <strain evidence="2">LQN</strain>
        <tissue evidence="2">Leaf</tissue>
    </source>
</reference>
<name>A0AAV9K7G7_9SOLN</name>
<proteinExistence type="predicted"/>
<organism evidence="2 3">
    <name type="scientific">Solanum pinnatisectum</name>
    <name type="common">tansyleaf nightshade</name>
    <dbReference type="NCBI Taxonomy" id="50273"/>
    <lineage>
        <taxon>Eukaryota</taxon>
        <taxon>Viridiplantae</taxon>
        <taxon>Streptophyta</taxon>
        <taxon>Embryophyta</taxon>
        <taxon>Tracheophyta</taxon>
        <taxon>Spermatophyta</taxon>
        <taxon>Magnoliopsida</taxon>
        <taxon>eudicotyledons</taxon>
        <taxon>Gunneridae</taxon>
        <taxon>Pentapetalae</taxon>
        <taxon>asterids</taxon>
        <taxon>lamiids</taxon>
        <taxon>Solanales</taxon>
        <taxon>Solanaceae</taxon>
        <taxon>Solanoideae</taxon>
        <taxon>Solaneae</taxon>
        <taxon>Solanum</taxon>
    </lineage>
</organism>
<sequence>MMTEAAATSSIPLVTVIDGEFQDGSLQTDPLLQSGTCIGAESNVSTGTTLPNNGVLPNEGNVPNLTPALAGTTLEMQKTVLAAEMVMPRPSFLPGEWKFETKICHVDRPSETPQSKKQKSGSKTKKVTPFHFDSAYPPESVSWVQTDSNEDTWKPFVDGSMVPETQKQEWDAIFSSVLKLKRGKTNREIGGYPNSSHYLSRLVSVSNAL</sequence>
<keyword evidence="3" id="KW-1185">Reference proteome</keyword>
<evidence type="ECO:0000256" key="1">
    <source>
        <dbReference type="SAM" id="MobiDB-lite"/>
    </source>
</evidence>
<feature type="compositionally biased region" description="Basic residues" evidence="1">
    <location>
        <begin position="116"/>
        <end position="128"/>
    </location>
</feature>
<evidence type="ECO:0000313" key="2">
    <source>
        <dbReference type="EMBL" id="KAK4709207.1"/>
    </source>
</evidence>
<protein>
    <submittedName>
        <fullName evidence="2">Uncharacterized protein</fullName>
    </submittedName>
</protein>
<comment type="caution">
    <text evidence="2">The sequence shown here is derived from an EMBL/GenBank/DDBJ whole genome shotgun (WGS) entry which is preliminary data.</text>
</comment>
<gene>
    <name evidence="2" type="ORF">R3W88_030132</name>
</gene>
<accession>A0AAV9K7G7</accession>
<dbReference type="Proteomes" id="UP001311915">
    <property type="component" value="Unassembled WGS sequence"/>
</dbReference>
<feature type="region of interest" description="Disordered" evidence="1">
    <location>
        <begin position="108"/>
        <end position="131"/>
    </location>
</feature>
<dbReference type="AlphaFoldDB" id="A0AAV9K7G7"/>
<evidence type="ECO:0000313" key="3">
    <source>
        <dbReference type="Proteomes" id="UP001311915"/>
    </source>
</evidence>